<comment type="caution">
    <text evidence="1">The sequence shown here is derived from an EMBL/GenBank/DDBJ whole genome shotgun (WGS) entry which is preliminary data.</text>
</comment>
<evidence type="ECO:0000313" key="2">
    <source>
        <dbReference type="Proteomes" id="UP000499080"/>
    </source>
</evidence>
<gene>
    <name evidence="1" type="ORF">AVEN_18068_1</name>
</gene>
<keyword evidence="2" id="KW-1185">Reference proteome</keyword>
<protein>
    <submittedName>
        <fullName evidence="1">Uncharacterized protein</fullName>
    </submittedName>
</protein>
<sequence>MNMLVNAGIRTTTTTCYTKIDRTRSLLHPFSFIESLSLMTWMNMMVQMGLELPPQLAIPLDETEPAHFSILSPLSLESFPQDLDEYDGPNGIVTTATTFFTTR</sequence>
<name>A0A4Y2UHU1_ARAVE</name>
<reference evidence="1 2" key="1">
    <citation type="journal article" date="2019" name="Sci. Rep.">
        <title>Orb-weaving spider Araneus ventricosus genome elucidates the spidroin gene catalogue.</title>
        <authorList>
            <person name="Kono N."/>
            <person name="Nakamura H."/>
            <person name="Ohtoshi R."/>
            <person name="Moran D.A.P."/>
            <person name="Shinohara A."/>
            <person name="Yoshida Y."/>
            <person name="Fujiwara M."/>
            <person name="Mori M."/>
            <person name="Tomita M."/>
            <person name="Arakawa K."/>
        </authorList>
    </citation>
    <scope>NUCLEOTIDE SEQUENCE [LARGE SCALE GENOMIC DNA]</scope>
</reference>
<organism evidence="1 2">
    <name type="scientific">Araneus ventricosus</name>
    <name type="common">Orbweaver spider</name>
    <name type="synonym">Epeira ventricosa</name>
    <dbReference type="NCBI Taxonomy" id="182803"/>
    <lineage>
        <taxon>Eukaryota</taxon>
        <taxon>Metazoa</taxon>
        <taxon>Ecdysozoa</taxon>
        <taxon>Arthropoda</taxon>
        <taxon>Chelicerata</taxon>
        <taxon>Arachnida</taxon>
        <taxon>Araneae</taxon>
        <taxon>Araneomorphae</taxon>
        <taxon>Entelegynae</taxon>
        <taxon>Araneoidea</taxon>
        <taxon>Araneidae</taxon>
        <taxon>Araneus</taxon>
    </lineage>
</organism>
<accession>A0A4Y2UHU1</accession>
<dbReference type="Proteomes" id="UP000499080">
    <property type="component" value="Unassembled WGS sequence"/>
</dbReference>
<dbReference type="EMBL" id="BGPR01036522">
    <property type="protein sequence ID" value="GBO11762.1"/>
    <property type="molecule type" value="Genomic_DNA"/>
</dbReference>
<evidence type="ECO:0000313" key="1">
    <source>
        <dbReference type="EMBL" id="GBO11762.1"/>
    </source>
</evidence>
<proteinExistence type="predicted"/>
<dbReference type="AlphaFoldDB" id="A0A4Y2UHU1"/>